<gene>
    <name evidence="1" type="ORF">LAUMK42_00867</name>
    <name evidence="2" type="ORF">LAUMK4_00658</name>
</gene>
<comment type="caution">
    <text evidence="1">The sequence shown here is derived from an EMBL/GenBank/DDBJ whole genome shotgun (WGS) entry which is preliminary data.</text>
</comment>
<keyword evidence="3" id="KW-1185">Reference proteome</keyword>
<sequence>MYWASVVAIAAVFWPKKLVAISASSWARLAAITGGGTVIAKACSKAVAAAVAWAAVCRACSAVTVSQST</sequence>
<evidence type="ECO:0000313" key="3">
    <source>
        <dbReference type="Proteomes" id="UP000271464"/>
    </source>
</evidence>
<evidence type="ECO:0000313" key="4">
    <source>
        <dbReference type="Proteomes" id="UP000279331"/>
    </source>
</evidence>
<reference evidence="3 4" key="1">
    <citation type="submission" date="2018-09" db="EMBL/GenBank/DDBJ databases">
        <authorList>
            <person name="Tagini F."/>
        </authorList>
    </citation>
    <scope>NUCLEOTIDE SEQUENCE [LARGE SCALE GENOMIC DNA]</scope>
    <source>
        <strain evidence="2 3">MK4</strain>
        <strain evidence="1 4">MK42</strain>
    </source>
</reference>
<dbReference type="EMBL" id="UPHM01000015">
    <property type="protein sequence ID" value="VAZ88304.1"/>
    <property type="molecule type" value="Genomic_DNA"/>
</dbReference>
<evidence type="ECO:0008006" key="5">
    <source>
        <dbReference type="Google" id="ProtNLM"/>
    </source>
</evidence>
<evidence type="ECO:0000313" key="1">
    <source>
        <dbReference type="EMBL" id="VAZ82063.1"/>
    </source>
</evidence>
<dbReference type="Proteomes" id="UP000271464">
    <property type="component" value="Unassembled WGS sequence"/>
</dbReference>
<organism evidence="1 4">
    <name type="scientific">Mycobacterium persicum</name>
    <dbReference type="NCBI Taxonomy" id="1487726"/>
    <lineage>
        <taxon>Bacteria</taxon>
        <taxon>Bacillati</taxon>
        <taxon>Actinomycetota</taxon>
        <taxon>Actinomycetes</taxon>
        <taxon>Mycobacteriales</taxon>
        <taxon>Mycobacteriaceae</taxon>
        <taxon>Mycobacterium</taxon>
    </lineage>
</organism>
<dbReference type="Proteomes" id="UP000279331">
    <property type="component" value="Unassembled WGS sequence"/>
</dbReference>
<proteinExistence type="predicted"/>
<dbReference type="EMBL" id="UPHL01000025">
    <property type="protein sequence ID" value="VAZ82063.1"/>
    <property type="molecule type" value="Genomic_DNA"/>
</dbReference>
<accession>A0AB38UND9</accession>
<name>A0AB38UND9_9MYCO</name>
<protein>
    <recommendedName>
        <fullName evidence="5">Secreted protein</fullName>
    </recommendedName>
</protein>
<dbReference type="AlphaFoldDB" id="A0AB38UND9"/>
<evidence type="ECO:0000313" key="2">
    <source>
        <dbReference type="EMBL" id="VAZ88304.1"/>
    </source>
</evidence>